<evidence type="ECO:0000313" key="2">
    <source>
        <dbReference type="EMBL" id="SEA59425.1"/>
    </source>
</evidence>
<dbReference type="Pfam" id="PF19029">
    <property type="entry name" value="DUF883_C"/>
    <property type="match status" value="1"/>
</dbReference>
<gene>
    <name evidence="2" type="ORF">SAMN05444370_10762</name>
</gene>
<dbReference type="EMBL" id="FNQM01000007">
    <property type="protein sequence ID" value="SEA59425.1"/>
    <property type="molecule type" value="Genomic_DNA"/>
</dbReference>
<feature type="domain" description="DUF883" evidence="1">
    <location>
        <begin position="74"/>
        <end position="101"/>
    </location>
</feature>
<reference evidence="2 3" key="1">
    <citation type="submission" date="2016-10" db="EMBL/GenBank/DDBJ databases">
        <authorList>
            <person name="de Groot N.N."/>
        </authorList>
    </citation>
    <scope>NUCLEOTIDE SEQUENCE [LARGE SCALE GENOMIC DNA]</scope>
    <source>
        <strain evidence="2 3">DSM 15345</strain>
    </source>
</reference>
<dbReference type="RefSeq" id="WP_093254003.1">
    <property type="nucleotide sequence ID" value="NZ_FNQM01000007.1"/>
</dbReference>
<dbReference type="InterPro" id="IPR043605">
    <property type="entry name" value="DUF883_C"/>
</dbReference>
<name>A0A1H4CG65_9RHOB</name>
<dbReference type="AlphaFoldDB" id="A0A1H4CG65"/>
<organism evidence="2 3">
    <name type="scientific">Rubrimonas cliftonensis</name>
    <dbReference type="NCBI Taxonomy" id="89524"/>
    <lineage>
        <taxon>Bacteria</taxon>
        <taxon>Pseudomonadati</taxon>
        <taxon>Pseudomonadota</taxon>
        <taxon>Alphaproteobacteria</taxon>
        <taxon>Rhodobacterales</taxon>
        <taxon>Paracoccaceae</taxon>
        <taxon>Rubrimonas</taxon>
    </lineage>
</organism>
<keyword evidence="3" id="KW-1185">Reference proteome</keyword>
<sequence length="101" mass="10413">MDMQKSRAASAEADLGTLSREVDGLRRDVAAILSRLTAGAGESAGKLGADLGGVADEATRLADRKGRETRVAVERTIRDNPLTALGVAAGVGLLVGLISRR</sequence>
<protein>
    <submittedName>
        <fullName evidence="2">Membrane-anchored ribosome-binding protein, inhibits growth in stationary phase, ElaB/YqjD/DUF883 family</fullName>
    </submittedName>
</protein>
<dbReference type="STRING" id="89524.SAMN05444370_10762"/>
<accession>A0A1H4CG65</accession>
<evidence type="ECO:0000313" key="3">
    <source>
        <dbReference type="Proteomes" id="UP000198703"/>
    </source>
</evidence>
<dbReference type="Proteomes" id="UP000198703">
    <property type="component" value="Unassembled WGS sequence"/>
</dbReference>
<proteinExistence type="predicted"/>
<evidence type="ECO:0000259" key="1">
    <source>
        <dbReference type="Pfam" id="PF19029"/>
    </source>
</evidence>